<proteinExistence type="predicted"/>
<dbReference type="GO" id="GO:0003677">
    <property type="term" value="F:DNA binding"/>
    <property type="evidence" value="ECO:0007669"/>
    <property type="project" value="UniProtKB-KW"/>
</dbReference>
<name>A0A7T2S921_DELAC</name>
<dbReference type="InterPro" id="IPR036390">
    <property type="entry name" value="WH_DNA-bd_sf"/>
</dbReference>
<dbReference type="GO" id="GO:0003700">
    <property type="term" value="F:DNA-binding transcription factor activity"/>
    <property type="evidence" value="ECO:0007669"/>
    <property type="project" value="TreeGrafter"/>
</dbReference>
<dbReference type="SUPFAM" id="SSF55781">
    <property type="entry name" value="GAF domain-like"/>
    <property type="match status" value="1"/>
</dbReference>
<feature type="domain" description="HTH iclR-type" evidence="4">
    <location>
        <begin position="13"/>
        <end position="76"/>
    </location>
</feature>
<dbReference type="Pfam" id="PF01614">
    <property type="entry name" value="IclR_C"/>
    <property type="match status" value="1"/>
</dbReference>
<dbReference type="Gene3D" id="3.30.450.40">
    <property type="match status" value="1"/>
</dbReference>
<feature type="domain" description="IclR-ED" evidence="5">
    <location>
        <begin position="77"/>
        <end position="260"/>
    </location>
</feature>
<keyword evidence="3" id="KW-0804">Transcription</keyword>
<dbReference type="PANTHER" id="PTHR30136:SF39">
    <property type="entry name" value="TRANSCRIPTIONAL REGULATORY PROTEIN"/>
    <property type="match status" value="1"/>
</dbReference>
<dbReference type="InterPro" id="IPR005471">
    <property type="entry name" value="Tscrpt_reg_IclR_N"/>
</dbReference>
<evidence type="ECO:0000313" key="7">
    <source>
        <dbReference type="Proteomes" id="UP000594778"/>
    </source>
</evidence>
<evidence type="ECO:0000259" key="5">
    <source>
        <dbReference type="PROSITE" id="PS51078"/>
    </source>
</evidence>
<dbReference type="RefSeq" id="WP_197957302.1">
    <property type="nucleotide sequence ID" value="NZ_CP065668.1"/>
</dbReference>
<evidence type="ECO:0000259" key="4">
    <source>
        <dbReference type="PROSITE" id="PS51077"/>
    </source>
</evidence>
<dbReference type="SMART" id="SM00346">
    <property type="entry name" value="HTH_ICLR"/>
    <property type="match status" value="1"/>
</dbReference>
<dbReference type="InterPro" id="IPR014757">
    <property type="entry name" value="Tscrpt_reg_IclR_C"/>
</dbReference>
<dbReference type="InterPro" id="IPR050707">
    <property type="entry name" value="HTH_MetabolicPath_Reg"/>
</dbReference>
<dbReference type="Pfam" id="PF09339">
    <property type="entry name" value="HTH_IclR"/>
    <property type="match status" value="1"/>
</dbReference>
<dbReference type="AlphaFoldDB" id="A0A7T2S921"/>
<dbReference type="InterPro" id="IPR036388">
    <property type="entry name" value="WH-like_DNA-bd_sf"/>
</dbReference>
<gene>
    <name evidence="6" type="ORF">I6G66_14720</name>
</gene>
<evidence type="ECO:0000256" key="2">
    <source>
        <dbReference type="ARBA" id="ARBA00023125"/>
    </source>
</evidence>
<evidence type="ECO:0000256" key="1">
    <source>
        <dbReference type="ARBA" id="ARBA00023015"/>
    </source>
</evidence>
<reference evidence="6 7" key="1">
    <citation type="submission" date="2020-12" db="EMBL/GenBank/DDBJ databases">
        <title>FDA dAtabase for Regulatory Grade micrObial Sequences (FDA-ARGOS): Supporting development and validation of Infectious Disease Dx tests.</title>
        <authorList>
            <person name="Sproer C."/>
            <person name="Gronow S."/>
            <person name="Severitt S."/>
            <person name="Schroder I."/>
            <person name="Tallon L."/>
            <person name="Sadzewicz L."/>
            <person name="Zhao X."/>
            <person name="Boylan J."/>
            <person name="Ott S."/>
            <person name="Bowen H."/>
            <person name="Vavikolanu K."/>
            <person name="Mehta A."/>
            <person name="Aluvathingal J."/>
            <person name="Nadendla S."/>
            <person name="Lowell S."/>
            <person name="Myers T."/>
            <person name="Yan Y."/>
            <person name="Sichtig H."/>
        </authorList>
    </citation>
    <scope>NUCLEOTIDE SEQUENCE [LARGE SCALE GENOMIC DNA]</scope>
    <source>
        <strain evidence="6 7">FDAARGOS_909</strain>
    </source>
</reference>
<dbReference type="Gene3D" id="1.10.10.10">
    <property type="entry name" value="Winged helix-like DNA-binding domain superfamily/Winged helix DNA-binding domain"/>
    <property type="match status" value="1"/>
</dbReference>
<dbReference type="PROSITE" id="PS51078">
    <property type="entry name" value="ICLR_ED"/>
    <property type="match status" value="1"/>
</dbReference>
<dbReference type="PROSITE" id="PS51077">
    <property type="entry name" value="HTH_ICLR"/>
    <property type="match status" value="1"/>
</dbReference>
<protein>
    <submittedName>
        <fullName evidence="6">IclR family transcriptional regulator</fullName>
    </submittedName>
</protein>
<dbReference type="GO" id="GO:0045892">
    <property type="term" value="P:negative regulation of DNA-templated transcription"/>
    <property type="evidence" value="ECO:0007669"/>
    <property type="project" value="TreeGrafter"/>
</dbReference>
<evidence type="ECO:0000313" key="6">
    <source>
        <dbReference type="EMBL" id="QPS11169.1"/>
    </source>
</evidence>
<accession>A0A7T2S921</accession>
<dbReference type="Proteomes" id="UP000594778">
    <property type="component" value="Chromosome"/>
</dbReference>
<keyword evidence="2" id="KW-0238">DNA-binding</keyword>
<evidence type="ECO:0000256" key="3">
    <source>
        <dbReference type="ARBA" id="ARBA00023163"/>
    </source>
</evidence>
<organism evidence="6 7">
    <name type="scientific">Delftia acidovorans</name>
    <name type="common">Pseudomonas acidovorans</name>
    <name type="synonym">Comamonas acidovorans</name>
    <dbReference type="NCBI Taxonomy" id="80866"/>
    <lineage>
        <taxon>Bacteria</taxon>
        <taxon>Pseudomonadati</taxon>
        <taxon>Pseudomonadota</taxon>
        <taxon>Betaproteobacteria</taxon>
        <taxon>Burkholderiales</taxon>
        <taxon>Comamonadaceae</taxon>
        <taxon>Delftia</taxon>
    </lineage>
</organism>
<dbReference type="PANTHER" id="PTHR30136">
    <property type="entry name" value="HELIX-TURN-HELIX TRANSCRIPTIONAL REGULATOR, ICLR FAMILY"/>
    <property type="match status" value="1"/>
</dbReference>
<dbReference type="EMBL" id="CP065668">
    <property type="protein sequence ID" value="QPS11169.1"/>
    <property type="molecule type" value="Genomic_DNA"/>
</dbReference>
<keyword evidence="1" id="KW-0805">Transcription regulation</keyword>
<dbReference type="InterPro" id="IPR029016">
    <property type="entry name" value="GAF-like_dom_sf"/>
</dbReference>
<sequence length="270" mass="29365">MTATPHTTARDTAKSLGRSIAILKALSAPSRRGFPLSELSRMTGLPHPTTLRLLRHLTESGMVACNVQTKLYRLGPLAFELGLAAAEHCDIRGLCGESMDRLQAETQDTCYLTLRSGFDAVCLDRREGLSPIRVLTLDVGSRRPLGVGAAGLAILLRLSDGEAESLIQAAGPRLARYNRMDMDTMRMLLAQSRERGYAVCGNWVTLGVSAVAMPLCTADGRPLGSLSISAVNHRMPKERWPQLAALLRQEADLIQRRLNNPAPAQGVWMP</sequence>
<dbReference type="SUPFAM" id="SSF46785">
    <property type="entry name" value="Winged helix' DNA-binding domain"/>
    <property type="match status" value="1"/>
</dbReference>